<dbReference type="GO" id="GO:0015159">
    <property type="term" value="F:polysaccharide transmembrane transporter activity"/>
    <property type="evidence" value="ECO:0007669"/>
    <property type="project" value="InterPro"/>
</dbReference>
<evidence type="ECO:0000256" key="1">
    <source>
        <dbReference type="ARBA" id="ARBA00022729"/>
    </source>
</evidence>
<feature type="transmembrane region" description="Helical" evidence="3">
    <location>
        <begin position="787"/>
        <end position="805"/>
    </location>
</feature>
<evidence type="ECO:0000313" key="7">
    <source>
        <dbReference type="Proteomes" id="UP000287527"/>
    </source>
</evidence>
<dbReference type="Proteomes" id="UP000287527">
    <property type="component" value="Unassembled WGS sequence"/>
</dbReference>
<feature type="domain" description="Soluble ligand binding" evidence="5">
    <location>
        <begin position="585"/>
        <end position="629"/>
    </location>
</feature>
<comment type="caution">
    <text evidence="6">The sequence shown here is derived from an EMBL/GenBank/DDBJ whole genome shotgun (WGS) entry which is preliminary data.</text>
</comment>
<dbReference type="OrthoDB" id="9808948at2"/>
<keyword evidence="6" id="KW-0762">Sugar transport</keyword>
<dbReference type="EMBL" id="SBII01000002">
    <property type="protein sequence ID" value="RWX02373.1"/>
    <property type="molecule type" value="Genomic_DNA"/>
</dbReference>
<sequence length="806" mass="89302">MNKIIAFLLFFTICISIPVHGQDLLKGNDLKAVVVDDLSDVQIAELQSQLSGKNMTIDQVEPMALSKGMSPSEFSKLRARLQALKPEANVSTGEVSAGDSKDPSVSKKNKLSDSPATIKRSNPQIFGSELFNNAALSFEPNLKLATPLNYTLGPDDELQISVYGVQEFNASLKVSSEGKISIPYVGQISVSGMTIEAATQKIKSAMSKVYSTVASGQSTVTVSLSRIRTIRVTIIGSMQPGNYAVSSLSTVYNALHLAGGPAENGSYRNIELIRNNKIFKSIDIYRFLINGDQSDDVGLKDNDVIRIPIYRNRVKLEGEVKRAGIFEMKGEETFFDLLGFASGFSEEAYTASVNVVQKTDKEYKIKDILSSEFLTYKPLSGDVYKVSKILSRYENRITIEGAVFRPNFYSFFTGMKVSDLVSKAEGIREDAYTKRARIVRVKEDLTTEMVEVDLEKALAGDATANIELKKEDILTIYSLLDFKENFKITIDGEIKKPGTYDYFENLSLNDLLIEAGGLTGAASKKVEIARMLKSEDVDKDGKKRVEVINLEINVQNNEQLENIKLFPFDVINIRKLPVYEHPEMVVIKGEVNYPGKYVLANKEERIYDVITKAGGLTNQANIDGVKIKRPIKAEQIEDLDRIDLNLGKGDSIQKDLTDKVIKLKYATIPVDWQKIKANKNHYSNIMLLPGDEIEVMAYDEAVKISGNVLLTSEIPYRKGKGFNYYLDAVGGLDNKGWKRKSYIIYPNGKAATSSSFLFFRSYPDVEPGSQIVVPAKPESKKMSTAEVVTIASVLTSLAGVIIAILR</sequence>
<dbReference type="Gene3D" id="3.10.560.10">
    <property type="entry name" value="Outer membrane lipoprotein wza domain like"/>
    <property type="match status" value="6"/>
</dbReference>
<dbReference type="InterPro" id="IPR049712">
    <property type="entry name" value="Poly_export"/>
</dbReference>
<keyword evidence="7" id="KW-1185">Reference proteome</keyword>
<evidence type="ECO:0000256" key="2">
    <source>
        <dbReference type="SAM" id="MobiDB-lite"/>
    </source>
</evidence>
<evidence type="ECO:0000313" key="6">
    <source>
        <dbReference type="EMBL" id="RWX02373.1"/>
    </source>
</evidence>
<dbReference type="PANTHER" id="PTHR33619">
    <property type="entry name" value="POLYSACCHARIDE EXPORT PROTEIN GFCE-RELATED"/>
    <property type="match status" value="1"/>
</dbReference>
<keyword evidence="3" id="KW-1133">Transmembrane helix</keyword>
<feature type="region of interest" description="Disordered" evidence="2">
    <location>
        <begin position="90"/>
        <end position="120"/>
    </location>
</feature>
<dbReference type="RefSeq" id="WP_128388645.1">
    <property type="nucleotide sequence ID" value="NZ_SBII01000002.1"/>
</dbReference>
<feature type="domain" description="Soluble ligand binding" evidence="5">
    <location>
        <begin position="239"/>
        <end position="274"/>
    </location>
</feature>
<keyword evidence="3" id="KW-0472">Membrane</keyword>
<feature type="domain" description="Soluble ligand binding" evidence="5">
    <location>
        <begin position="314"/>
        <end position="358"/>
    </location>
</feature>
<dbReference type="Pfam" id="PF10531">
    <property type="entry name" value="SLBB"/>
    <property type="match status" value="5"/>
</dbReference>
<organism evidence="6 7">
    <name type="scientific">Flavobacterium cerinum</name>
    <dbReference type="NCBI Taxonomy" id="2502784"/>
    <lineage>
        <taxon>Bacteria</taxon>
        <taxon>Pseudomonadati</taxon>
        <taxon>Bacteroidota</taxon>
        <taxon>Flavobacteriia</taxon>
        <taxon>Flavobacteriales</taxon>
        <taxon>Flavobacteriaceae</taxon>
        <taxon>Flavobacterium</taxon>
    </lineage>
</organism>
<accession>A0A3S4T301</accession>
<keyword evidence="3" id="KW-0812">Transmembrane</keyword>
<dbReference type="InterPro" id="IPR019554">
    <property type="entry name" value="Soluble_ligand-bd"/>
</dbReference>
<evidence type="ECO:0000259" key="5">
    <source>
        <dbReference type="Pfam" id="PF10531"/>
    </source>
</evidence>
<protein>
    <submittedName>
        <fullName evidence="6">Sugar transporter</fullName>
    </submittedName>
</protein>
<feature type="domain" description="Soluble ligand binding" evidence="5">
    <location>
        <begin position="487"/>
        <end position="540"/>
    </location>
</feature>
<keyword evidence="6" id="KW-0813">Transport</keyword>
<evidence type="ECO:0000259" key="4">
    <source>
        <dbReference type="Pfam" id="PF02563"/>
    </source>
</evidence>
<dbReference type="InterPro" id="IPR003715">
    <property type="entry name" value="Poly_export_N"/>
</dbReference>
<keyword evidence="1" id="KW-0732">Signal</keyword>
<dbReference type="Pfam" id="PF02563">
    <property type="entry name" value="Poly_export"/>
    <property type="match status" value="1"/>
</dbReference>
<proteinExistence type="predicted"/>
<evidence type="ECO:0000256" key="3">
    <source>
        <dbReference type="SAM" id="Phobius"/>
    </source>
</evidence>
<dbReference type="AlphaFoldDB" id="A0A3S4T301"/>
<name>A0A3S4T301_9FLAO</name>
<gene>
    <name evidence="6" type="ORF">EPI11_03890</name>
</gene>
<reference evidence="6 7" key="1">
    <citation type="submission" date="2019-01" db="EMBL/GenBank/DDBJ databases">
        <title>Flavobacterium sp. nov.,isolated from freshwater.</title>
        <authorList>
            <person name="Zhang R."/>
            <person name="Du Z.-J."/>
        </authorList>
    </citation>
    <scope>NUCLEOTIDE SEQUENCE [LARGE SCALE GENOMIC DNA]</scope>
    <source>
        <strain evidence="6 7">1E403</strain>
    </source>
</reference>
<feature type="domain" description="Polysaccharide export protein N-terminal" evidence="4">
    <location>
        <begin position="147"/>
        <end position="222"/>
    </location>
</feature>
<dbReference type="Gene3D" id="3.30.1950.10">
    <property type="entry name" value="wza like domain"/>
    <property type="match status" value="1"/>
</dbReference>
<dbReference type="PANTHER" id="PTHR33619:SF3">
    <property type="entry name" value="POLYSACCHARIDE EXPORT PROTEIN GFCE-RELATED"/>
    <property type="match status" value="1"/>
</dbReference>
<feature type="domain" description="Soluble ligand binding" evidence="5">
    <location>
        <begin position="397"/>
        <end position="441"/>
    </location>
</feature>